<accession>N1WJM7</accession>
<name>N1WJM7_9LEPT</name>
<evidence type="ECO:0000313" key="2">
    <source>
        <dbReference type="EMBL" id="EMY75998.1"/>
    </source>
</evidence>
<evidence type="ECO:0000313" key="3">
    <source>
        <dbReference type="Proteomes" id="UP000012313"/>
    </source>
</evidence>
<protein>
    <submittedName>
        <fullName evidence="2">Uncharacterized protein</fullName>
    </submittedName>
</protein>
<keyword evidence="1" id="KW-0812">Transmembrane</keyword>
<dbReference type="EMBL" id="AOHC02000057">
    <property type="protein sequence ID" value="EMY75998.1"/>
    <property type="molecule type" value="Genomic_DNA"/>
</dbReference>
<organism evidence="2 3">
    <name type="scientific">Leptospira weilii serovar Ranarum str. ICFT</name>
    <dbReference type="NCBI Taxonomy" id="1218598"/>
    <lineage>
        <taxon>Bacteria</taxon>
        <taxon>Pseudomonadati</taxon>
        <taxon>Spirochaetota</taxon>
        <taxon>Spirochaetia</taxon>
        <taxon>Leptospirales</taxon>
        <taxon>Leptospiraceae</taxon>
        <taxon>Leptospira</taxon>
    </lineage>
</organism>
<comment type="caution">
    <text evidence="2">The sequence shown here is derived from an EMBL/GenBank/DDBJ whole genome shotgun (WGS) entry which is preliminary data.</text>
</comment>
<dbReference type="Proteomes" id="UP000012313">
    <property type="component" value="Unassembled WGS sequence"/>
</dbReference>
<feature type="transmembrane region" description="Helical" evidence="1">
    <location>
        <begin position="50"/>
        <end position="68"/>
    </location>
</feature>
<sequence length="133" mass="14619">MIVKQNKKAKVRSETTTCAHLFFLFLFFGSMVSFYDLRRIISILKRRMQVKLFTFLEISILTFFLTFLSCSNYGLDQNKTKKEDDKKKCETALTVYLSCTSSNPATSACNSLYLGVLGVCGGGGGSGSGGGGY</sequence>
<dbReference type="AlphaFoldDB" id="N1WJM7"/>
<keyword evidence="1" id="KW-0472">Membrane</keyword>
<proteinExistence type="predicted"/>
<keyword evidence="3" id="KW-1185">Reference proteome</keyword>
<feature type="transmembrane region" description="Helical" evidence="1">
    <location>
        <begin position="20"/>
        <end position="38"/>
    </location>
</feature>
<gene>
    <name evidence="2" type="ORF">LEP1GSC060_0503</name>
</gene>
<evidence type="ECO:0000256" key="1">
    <source>
        <dbReference type="SAM" id="Phobius"/>
    </source>
</evidence>
<keyword evidence="1" id="KW-1133">Transmembrane helix</keyword>
<reference evidence="2" key="1">
    <citation type="submission" date="2013-03" db="EMBL/GenBank/DDBJ databases">
        <authorList>
            <person name="Harkins D.M."/>
            <person name="Durkin A.S."/>
            <person name="Brinkac L.M."/>
            <person name="Haft D.H."/>
            <person name="Selengut J.D."/>
            <person name="Sanka R."/>
            <person name="DePew J."/>
            <person name="Purushe J."/>
            <person name="Hartskeerl R.A."/>
            <person name="Ahmed A."/>
            <person name="van der Linden H."/>
            <person name="Goris M.G.A."/>
            <person name="Vinetz J.M."/>
            <person name="Sutton G.G."/>
            <person name="Nierman W.C."/>
            <person name="Fouts D.E."/>
        </authorList>
    </citation>
    <scope>NUCLEOTIDE SEQUENCE [LARGE SCALE GENOMIC DNA]</scope>
    <source>
        <strain evidence="2">ICFT</strain>
    </source>
</reference>